<dbReference type="Proteomes" id="UP000604046">
    <property type="component" value="Unassembled WGS sequence"/>
</dbReference>
<gene>
    <name evidence="2" type="primary">UBP18</name>
    <name evidence="2" type="ORF">SNAT2548_LOCUS11619</name>
</gene>
<comment type="caution">
    <text evidence="2">The sequence shown here is derived from an EMBL/GenBank/DDBJ whole genome shotgun (WGS) entry which is preliminary data.</text>
</comment>
<reference evidence="2" key="1">
    <citation type="submission" date="2021-02" db="EMBL/GenBank/DDBJ databases">
        <authorList>
            <person name="Dougan E. K."/>
            <person name="Rhodes N."/>
            <person name="Thang M."/>
            <person name="Chan C."/>
        </authorList>
    </citation>
    <scope>NUCLEOTIDE SEQUENCE</scope>
</reference>
<proteinExistence type="predicted"/>
<feature type="region of interest" description="Disordered" evidence="1">
    <location>
        <begin position="191"/>
        <end position="211"/>
    </location>
</feature>
<dbReference type="OrthoDB" id="10528972at2759"/>
<name>A0A812LIK2_9DINO</name>
<dbReference type="AlphaFoldDB" id="A0A812LIK2"/>
<organism evidence="2 3">
    <name type="scientific">Symbiodinium natans</name>
    <dbReference type="NCBI Taxonomy" id="878477"/>
    <lineage>
        <taxon>Eukaryota</taxon>
        <taxon>Sar</taxon>
        <taxon>Alveolata</taxon>
        <taxon>Dinophyceae</taxon>
        <taxon>Suessiales</taxon>
        <taxon>Symbiodiniaceae</taxon>
        <taxon>Symbiodinium</taxon>
    </lineage>
</organism>
<protein>
    <submittedName>
        <fullName evidence="2">UBP18 protein</fullName>
    </submittedName>
</protein>
<accession>A0A812LIK2</accession>
<sequence length="410" mass="43491">MATTAATAQDDVDTSQDIAETRKLLELAAQRCSELRSAVESAKAQHGYSPENGSEVRWSTPCVPTQYISPGGPNLRAVRFSSAPLAAPLTALSPSPVQVIPGTEKYFWPGIAPAAQPVSCLHRPPVSLQPHVAQAFSTSPTTAHRQVHMSATPTSFSALLPGAHVFRSTTTVGQRSVQRVDAVGVRPAAKQAAEAAGQETSTSEQIQSAPTGTVRPTLDLMLSGTRCAKCRVYLYQAPFSPAVRYVDGEELFAVPAGWAVLRTRAGLLLWLELSDDTRLLEALKAAEKPQAPEGRQGATASRSSSKDRVPRGRKSMSPSASRRLLPLAFTVSLVELHSEGASHQLAVRSRGCCAIDSLVSVPCEDVMVLQPQGGGGRGIRASLSMLSEGIAKTSVDAAFKAWLSSWSSQM</sequence>
<keyword evidence="3" id="KW-1185">Reference proteome</keyword>
<feature type="region of interest" description="Disordered" evidence="1">
    <location>
        <begin position="285"/>
        <end position="320"/>
    </location>
</feature>
<evidence type="ECO:0000313" key="2">
    <source>
        <dbReference type="EMBL" id="CAE7245733.1"/>
    </source>
</evidence>
<evidence type="ECO:0000256" key="1">
    <source>
        <dbReference type="SAM" id="MobiDB-lite"/>
    </source>
</evidence>
<dbReference type="EMBL" id="CAJNDS010001057">
    <property type="protein sequence ID" value="CAE7245733.1"/>
    <property type="molecule type" value="Genomic_DNA"/>
</dbReference>
<evidence type="ECO:0000313" key="3">
    <source>
        <dbReference type="Proteomes" id="UP000604046"/>
    </source>
</evidence>
<feature type="compositionally biased region" description="Polar residues" evidence="1">
    <location>
        <begin position="200"/>
        <end position="211"/>
    </location>
</feature>